<evidence type="ECO:0000313" key="3">
    <source>
        <dbReference type="EMBL" id="GGM13970.1"/>
    </source>
</evidence>
<dbReference type="InterPro" id="IPR004298">
    <property type="entry name" value="Nicotian_synth"/>
</dbReference>
<dbReference type="GO" id="GO:0030410">
    <property type="term" value="F:nicotianamine synthase activity"/>
    <property type="evidence" value="ECO:0007669"/>
    <property type="project" value="InterPro"/>
</dbReference>
<keyword evidence="2" id="KW-0949">S-adenosyl-L-methionine</keyword>
<dbReference type="Proteomes" id="UP000655589">
    <property type="component" value="Unassembled WGS sequence"/>
</dbReference>
<evidence type="ECO:0008006" key="5">
    <source>
        <dbReference type="Google" id="ProtNLM"/>
    </source>
</evidence>
<protein>
    <recommendedName>
        <fullName evidence="5">Nicotianamine synthase</fullName>
    </recommendedName>
</protein>
<dbReference type="RefSeq" id="WP_171104784.1">
    <property type="nucleotide sequence ID" value="NZ_BMPT01000002.1"/>
</dbReference>
<dbReference type="Gene3D" id="3.40.50.150">
    <property type="entry name" value="Vaccinia Virus protein VP39"/>
    <property type="match status" value="1"/>
</dbReference>
<evidence type="ECO:0000256" key="2">
    <source>
        <dbReference type="ARBA" id="ARBA00022691"/>
    </source>
</evidence>
<name>A0A8H9GE13_9MICO</name>
<reference evidence="3" key="2">
    <citation type="submission" date="2020-09" db="EMBL/GenBank/DDBJ databases">
        <authorList>
            <person name="Sun Q."/>
            <person name="Ohkuma M."/>
        </authorList>
    </citation>
    <scope>NUCLEOTIDE SEQUENCE</scope>
    <source>
        <strain evidence="3">JCM 3051</strain>
    </source>
</reference>
<evidence type="ECO:0000313" key="4">
    <source>
        <dbReference type="Proteomes" id="UP000655589"/>
    </source>
</evidence>
<dbReference type="Pfam" id="PF03059">
    <property type="entry name" value="NAS"/>
    <property type="match status" value="1"/>
</dbReference>
<dbReference type="AlphaFoldDB" id="A0A8H9GE13"/>
<dbReference type="PANTHER" id="PTHR32266">
    <property type="entry name" value="NICOTIANAMINE SYNTHASE 3"/>
    <property type="match status" value="1"/>
</dbReference>
<dbReference type="PROSITE" id="PS51142">
    <property type="entry name" value="NAS"/>
    <property type="match status" value="1"/>
</dbReference>
<evidence type="ECO:0000256" key="1">
    <source>
        <dbReference type="ARBA" id="ARBA00022679"/>
    </source>
</evidence>
<dbReference type="PANTHER" id="PTHR32266:SF12">
    <property type="entry name" value="NICOTIANAMINE SYNTHASE 3"/>
    <property type="match status" value="1"/>
</dbReference>
<reference evidence="3" key="1">
    <citation type="journal article" date="2014" name="Int. J. Syst. Evol. Microbiol.">
        <title>Complete genome sequence of Corynebacterium casei LMG S-19264T (=DSM 44701T), isolated from a smear-ripened cheese.</title>
        <authorList>
            <consortium name="US DOE Joint Genome Institute (JGI-PGF)"/>
            <person name="Walter F."/>
            <person name="Albersmeier A."/>
            <person name="Kalinowski J."/>
            <person name="Ruckert C."/>
        </authorList>
    </citation>
    <scope>NUCLEOTIDE SEQUENCE</scope>
    <source>
        <strain evidence="3">JCM 3051</strain>
    </source>
</reference>
<sequence length="273" mass="28880">MTTELSDTTLTADRIVHLTDQLAALPHLRPGPRTNALFGDLVHTVLAAPEGQARAVLDHPDVSSRQDTVRELSARGETALEHDWAARITAAPDPRAELAAFPYLDNYRRLTALEVRLLREWAGAAPAAVAVVGCGPLPLSTLGYADALGGPVVGLDRDGAAVRLAREVAARTGATGVRFEQADAADADLRGYDVVVLAALVGETPTAKTAILERVAQAVRPGTLLLARSARGLRTLLYPPVDLAATPGFDVLEVVHPTDDVINSVVVARRRPV</sequence>
<keyword evidence="1" id="KW-0808">Transferase</keyword>
<organism evidence="3 4">
    <name type="scientific">Promicromonospora citrea</name>
    <dbReference type="NCBI Taxonomy" id="43677"/>
    <lineage>
        <taxon>Bacteria</taxon>
        <taxon>Bacillati</taxon>
        <taxon>Actinomycetota</taxon>
        <taxon>Actinomycetes</taxon>
        <taxon>Micrococcales</taxon>
        <taxon>Promicromonosporaceae</taxon>
        <taxon>Promicromonospora</taxon>
    </lineage>
</organism>
<dbReference type="GO" id="GO:0030418">
    <property type="term" value="P:nicotianamine biosynthetic process"/>
    <property type="evidence" value="ECO:0007669"/>
    <property type="project" value="InterPro"/>
</dbReference>
<dbReference type="InterPro" id="IPR029063">
    <property type="entry name" value="SAM-dependent_MTases_sf"/>
</dbReference>
<dbReference type="EMBL" id="BMPT01000002">
    <property type="protein sequence ID" value="GGM13970.1"/>
    <property type="molecule type" value="Genomic_DNA"/>
</dbReference>
<gene>
    <name evidence="3" type="ORF">GCM10010102_07000</name>
</gene>
<dbReference type="SUPFAM" id="SSF53335">
    <property type="entry name" value="S-adenosyl-L-methionine-dependent methyltransferases"/>
    <property type="match status" value="1"/>
</dbReference>
<proteinExistence type="predicted"/>
<comment type="caution">
    <text evidence="3">The sequence shown here is derived from an EMBL/GenBank/DDBJ whole genome shotgun (WGS) entry which is preliminary data.</text>
</comment>
<dbReference type="CDD" id="cd02440">
    <property type="entry name" value="AdoMet_MTases"/>
    <property type="match status" value="1"/>
</dbReference>
<keyword evidence="4" id="KW-1185">Reference proteome</keyword>
<accession>A0A8H9GE13</accession>